<dbReference type="RefSeq" id="WP_244076800.1">
    <property type="nucleotide sequence ID" value="NZ_AP025581.1"/>
</dbReference>
<keyword evidence="8 11" id="KW-0407">Ion channel</keyword>
<dbReference type="Proteomes" id="UP001055105">
    <property type="component" value="Unassembled WGS sequence"/>
</dbReference>
<evidence type="ECO:0000256" key="6">
    <source>
        <dbReference type="ARBA" id="ARBA00023065"/>
    </source>
</evidence>
<evidence type="ECO:0000313" key="13">
    <source>
        <dbReference type="Proteomes" id="UP001055105"/>
    </source>
</evidence>
<dbReference type="GO" id="GO:0005886">
    <property type="term" value="C:plasma membrane"/>
    <property type="evidence" value="ECO:0007669"/>
    <property type="project" value="UniProtKB-SubCell"/>
</dbReference>
<dbReference type="NCBIfam" id="TIGR00494">
    <property type="entry name" value="crcB"/>
    <property type="match status" value="1"/>
</dbReference>
<dbReference type="InterPro" id="IPR003691">
    <property type="entry name" value="FluC"/>
</dbReference>
<keyword evidence="3" id="KW-0997">Cell inner membrane</keyword>
<dbReference type="GO" id="GO:0062054">
    <property type="term" value="F:fluoride channel activity"/>
    <property type="evidence" value="ECO:0007669"/>
    <property type="project" value="UniProtKB-UniRule"/>
</dbReference>
<feature type="binding site" evidence="11">
    <location>
        <position position="79"/>
    </location>
    <ligand>
        <name>Na(+)</name>
        <dbReference type="ChEBI" id="CHEBI:29101"/>
        <note>structural</note>
    </ligand>
</feature>
<keyword evidence="11" id="KW-0479">Metal-binding</keyword>
<keyword evidence="11" id="KW-0813">Transport</keyword>
<dbReference type="HAMAP" id="MF_00454">
    <property type="entry name" value="FluC"/>
    <property type="match status" value="1"/>
</dbReference>
<dbReference type="Pfam" id="PF02537">
    <property type="entry name" value="CRCB"/>
    <property type="match status" value="1"/>
</dbReference>
<feature type="transmembrane region" description="Helical" evidence="11">
    <location>
        <begin position="97"/>
        <end position="117"/>
    </location>
</feature>
<keyword evidence="6 11" id="KW-0406">Ion transport</keyword>
<proteinExistence type="inferred from homology"/>
<comment type="subcellular location">
    <subcellularLocation>
        <location evidence="1 11">Cell membrane</location>
        <topology evidence="1 11">Multi-pass membrane protein</topology>
    </subcellularLocation>
</comment>
<feature type="binding site" evidence="11">
    <location>
        <position position="76"/>
    </location>
    <ligand>
        <name>Na(+)</name>
        <dbReference type="ChEBI" id="CHEBI:29101"/>
        <note>structural</note>
    </ligand>
</feature>
<organism evidence="12 13">
    <name type="scientific">Alistipes finegoldii</name>
    <dbReference type="NCBI Taxonomy" id="214856"/>
    <lineage>
        <taxon>Bacteria</taxon>
        <taxon>Pseudomonadati</taxon>
        <taxon>Bacteroidota</taxon>
        <taxon>Bacteroidia</taxon>
        <taxon>Bacteroidales</taxon>
        <taxon>Rikenellaceae</taxon>
        <taxon>Alistipes</taxon>
    </lineage>
</organism>
<dbReference type="GO" id="GO:0140114">
    <property type="term" value="P:cellular detoxification of fluoride"/>
    <property type="evidence" value="ECO:0007669"/>
    <property type="project" value="UniProtKB-UniRule"/>
</dbReference>
<evidence type="ECO:0000256" key="5">
    <source>
        <dbReference type="ARBA" id="ARBA00022989"/>
    </source>
</evidence>
<protein>
    <recommendedName>
        <fullName evidence="11">Fluoride-specific ion channel FluC</fullName>
    </recommendedName>
</protein>
<sequence length="125" mass="13718">MFKAMMIAGLGGFIGTCLRFLTGKLAHVITVSAFPWGTFAVNIIGSFVIGIFFGLAEKTHVISPSMNVFLITGFCGGFTTFSSFADDMYLLLQQKHWLYFGLYVGLSFMLGLILVWLGRSLIKAV</sequence>
<comment type="similarity">
    <text evidence="9 11">Belongs to the fluoride channel Fluc/FEX (TC 1.A.43) family.</text>
</comment>
<dbReference type="PANTHER" id="PTHR28259">
    <property type="entry name" value="FLUORIDE EXPORT PROTEIN 1-RELATED"/>
    <property type="match status" value="1"/>
</dbReference>
<dbReference type="AlphaFoldDB" id="A0AA37KP60"/>
<keyword evidence="4 11" id="KW-0812">Transmembrane</keyword>
<dbReference type="PANTHER" id="PTHR28259:SF1">
    <property type="entry name" value="FLUORIDE EXPORT PROTEIN 1-RELATED"/>
    <property type="match status" value="1"/>
</dbReference>
<dbReference type="GO" id="GO:0046872">
    <property type="term" value="F:metal ion binding"/>
    <property type="evidence" value="ECO:0007669"/>
    <property type="project" value="UniProtKB-KW"/>
</dbReference>
<comment type="caution">
    <text evidence="12">The sequence shown here is derived from an EMBL/GenBank/DDBJ whole genome shotgun (WGS) entry which is preliminary data.</text>
</comment>
<evidence type="ECO:0000256" key="7">
    <source>
        <dbReference type="ARBA" id="ARBA00023136"/>
    </source>
</evidence>
<evidence type="ECO:0000256" key="9">
    <source>
        <dbReference type="ARBA" id="ARBA00035120"/>
    </source>
</evidence>
<evidence type="ECO:0000256" key="3">
    <source>
        <dbReference type="ARBA" id="ARBA00022519"/>
    </source>
</evidence>
<gene>
    <name evidence="12" type="primary">crcB_2</name>
    <name evidence="11" type="synonym">crcB</name>
    <name evidence="11" type="synonym">fluC</name>
    <name evidence="12" type="ORF">CE91St16_25280</name>
</gene>
<keyword evidence="11" id="KW-0915">Sodium</keyword>
<evidence type="ECO:0000256" key="2">
    <source>
        <dbReference type="ARBA" id="ARBA00022475"/>
    </source>
</evidence>
<feature type="transmembrane region" description="Helical" evidence="11">
    <location>
        <begin position="68"/>
        <end position="85"/>
    </location>
</feature>
<reference evidence="12" key="1">
    <citation type="submission" date="2022-01" db="EMBL/GenBank/DDBJ databases">
        <title>Novel bile acid biosynthetic pathways are enriched in the microbiome of centenarians.</title>
        <authorList>
            <person name="Sato Y."/>
            <person name="Atarashi K."/>
            <person name="Plichta R.D."/>
            <person name="Arai Y."/>
            <person name="Sasajima S."/>
            <person name="Kearney M.S."/>
            <person name="Suda W."/>
            <person name="Takeshita K."/>
            <person name="Sasaki T."/>
            <person name="Okamoto S."/>
            <person name="Skelly N.A."/>
            <person name="Okamura Y."/>
            <person name="Vlamakis H."/>
            <person name="Li Y."/>
            <person name="Tanoue T."/>
            <person name="Takei H."/>
            <person name="Nittono H."/>
            <person name="Narushima S."/>
            <person name="Irie J."/>
            <person name="Itoh H."/>
            <person name="Moriya K."/>
            <person name="Sugiura Y."/>
            <person name="Suematsu M."/>
            <person name="Moritoki N."/>
            <person name="Shibata S."/>
            <person name="Littman R.D."/>
            <person name="Fischbach A.M."/>
            <person name="Uwamino Y."/>
            <person name="Inoue T."/>
            <person name="Honda A."/>
            <person name="Hattori M."/>
            <person name="Murai T."/>
            <person name="Xavier J.R."/>
            <person name="Hirose N."/>
            <person name="Honda K."/>
        </authorList>
    </citation>
    <scope>NUCLEOTIDE SEQUENCE</scope>
    <source>
        <strain evidence="12">CE91-St16</strain>
    </source>
</reference>
<accession>A0AA37KP60</accession>
<feature type="transmembrane region" description="Helical" evidence="11">
    <location>
        <begin position="36"/>
        <end position="56"/>
    </location>
</feature>
<keyword evidence="2 11" id="KW-1003">Cell membrane</keyword>
<evidence type="ECO:0000313" key="12">
    <source>
        <dbReference type="EMBL" id="GKI19620.1"/>
    </source>
</evidence>
<comment type="function">
    <text evidence="11">Fluoride-specific ion channel. Important for reducing fluoride concentration in the cell, thus reducing its toxicity.</text>
</comment>
<name>A0AA37KP60_9BACT</name>
<evidence type="ECO:0000256" key="4">
    <source>
        <dbReference type="ARBA" id="ARBA00022692"/>
    </source>
</evidence>
<evidence type="ECO:0000256" key="11">
    <source>
        <dbReference type="HAMAP-Rule" id="MF_00454"/>
    </source>
</evidence>
<comment type="activity regulation">
    <text evidence="11">Na(+) is not transported, but it plays an essential structural role and its presence is essential for fluoride channel function.</text>
</comment>
<evidence type="ECO:0000256" key="1">
    <source>
        <dbReference type="ARBA" id="ARBA00004651"/>
    </source>
</evidence>
<evidence type="ECO:0000256" key="10">
    <source>
        <dbReference type="ARBA" id="ARBA00035585"/>
    </source>
</evidence>
<keyword evidence="7 11" id="KW-0472">Membrane</keyword>
<keyword evidence="5 11" id="KW-1133">Transmembrane helix</keyword>
<evidence type="ECO:0000256" key="8">
    <source>
        <dbReference type="ARBA" id="ARBA00023303"/>
    </source>
</evidence>
<comment type="catalytic activity">
    <reaction evidence="10">
        <text>fluoride(in) = fluoride(out)</text>
        <dbReference type="Rhea" id="RHEA:76159"/>
        <dbReference type="ChEBI" id="CHEBI:17051"/>
    </reaction>
    <physiologicalReaction direction="left-to-right" evidence="10">
        <dbReference type="Rhea" id="RHEA:76160"/>
    </physiologicalReaction>
</comment>
<dbReference type="EMBL" id="BQOL01000002">
    <property type="protein sequence ID" value="GKI19620.1"/>
    <property type="molecule type" value="Genomic_DNA"/>
</dbReference>